<dbReference type="SUPFAM" id="SSF52047">
    <property type="entry name" value="RNI-like"/>
    <property type="match status" value="1"/>
</dbReference>
<dbReference type="EMBL" id="JBGBPQ010000001">
    <property type="protein sequence ID" value="KAL1530683.1"/>
    <property type="molecule type" value="Genomic_DNA"/>
</dbReference>
<gene>
    <name evidence="1" type="ORF">AB1Y20_001583</name>
</gene>
<proteinExistence type="predicted"/>
<organism evidence="1 2">
    <name type="scientific">Prymnesium parvum</name>
    <name type="common">Toxic golden alga</name>
    <dbReference type="NCBI Taxonomy" id="97485"/>
    <lineage>
        <taxon>Eukaryota</taxon>
        <taxon>Haptista</taxon>
        <taxon>Haptophyta</taxon>
        <taxon>Prymnesiophyceae</taxon>
        <taxon>Prymnesiales</taxon>
        <taxon>Prymnesiaceae</taxon>
        <taxon>Prymnesium</taxon>
    </lineage>
</organism>
<accession>A0AB34KC29</accession>
<dbReference type="SMART" id="SM00368">
    <property type="entry name" value="LRR_RI"/>
    <property type="match status" value="2"/>
</dbReference>
<keyword evidence="2" id="KW-1185">Reference proteome</keyword>
<dbReference type="Gene3D" id="3.80.10.10">
    <property type="entry name" value="Ribonuclease Inhibitor"/>
    <property type="match status" value="2"/>
</dbReference>
<reference evidence="1 2" key="1">
    <citation type="journal article" date="2024" name="Science">
        <title>Giant polyketide synthase enzymes in the biosynthesis of giant marine polyether toxins.</title>
        <authorList>
            <person name="Fallon T.R."/>
            <person name="Shende V.V."/>
            <person name="Wierzbicki I.H."/>
            <person name="Pendleton A.L."/>
            <person name="Watervoot N.F."/>
            <person name="Auber R.P."/>
            <person name="Gonzalez D.J."/>
            <person name="Wisecaver J.H."/>
            <person name="Moore B.S."/>
        </authorList>
    </citation>
    <scope>NUCLEOTIDE SEQUENCE [LARGE SCALE GENOMIC DNA]</scope>
    <source>
        <strain evidence="1 2">12B1</strain>
    </source>
</reference>
<sequence length="229" mass="25828">MVMLDKDGKFQGTGTYPEWTMKYFDFYFKGHTMANGQPADHTGYFPNKALFDALESNDPSFTVLDCENRALDDDVMCTVISAMKDNTSVTELKLARNLSHWNEQGDRFGLALAPILAKSKSLTKVDLHNNDLHEKAICAIAEGLKYNKSITWLNLEDNLARKNAKDIGDMLKVNSTLTWLNMNVNQMQDEEALYLLDCLKGSKSIKHFTAFNNGAISKDVRRQLRGFSA</sequence>
<name>A0AB34KC29_PRYPA</name>
<dbReference type="AlphaFoldDB" id="A0AB34KC29"/>
<evidence type="ECO:0000313" key="1">
    <source>
        <dbReference type="EMBL" id="KAL1530683.1"/>
    </source>
</evidence>
<evidence type="ECO:0000313" key="2">
    <source>
        <dbReference type="Proteomes" id="UP001515480"/>
    </source>
</evidence>
<dbReference type="Proteomes" id="UP001515480">
    <property type="component" value="Unassembled WGS sequence"/>
</dbReference>
<dbReference type="PANTHER" id="PTHR24114">
    <property type="entry name" value="LEUCINE RICH REPEAT FAMILY PROTEIN"/>
    <property type="match status" value="1"/>
</dbReference>
<dbReference type="InterPro" id="IPR032675">
    <property type="entry name" value="LRR_dom_sf"/>
</dbReference>
<protein>
    <submittedName>
        <fullName evidence="1">Uncharacterized protein</fullName>
    </submittedName>
</protein>
<comment type="caution">
    <text evidence="1">The sequence shown here is derived from an EMBL/GenBank/DDBJ whole genome shotgun (WGS) entry which is preliminary data.</text>
</comment>
<dbReference type="InterPro" id="IPR052394">
    <property type="entry name" value="LRR-containing"/>
</dbReference>
<dbReference type="PANTHER" id="PTHR24114:SF2">
    <property type="entry name" value="F-BOX DOMAIN-CONTAINING PROTEIN-RELATED"/>
    <property type="match status" value="1"/>
</dbReference>